<dbReference type="Proteomes" id="UP000053099">
    <property type="component" value="Unassembled WGS sequence"/>
</dbReference>
<accession>A0A0N0ZQ88</accession>
<evidence type="ECO:0000313" key="4">
    <source>
        <dbReference type="EMBL" id="RTI05161.1"/>
    </source>
</evidence>
<evidence type="ECO:0000313" key="7">
    <source>
        <dbReference type="Proteomes" id="UP000286712"/>
    </source>
</evidence>
<reference evidence="1 6" key="1">
    <citation type="submission" date="2015-09" db="EMBL/GenBank/DDBJ databases">
        <title>Draft genome sequence of Thermus scotoductus strain K1 isolated from a geothermal spring in Nagorno-Karabakh, Armenia.</title>
        <authorList>
            <person name="Saghatelyan A."/>
            <person name="Poghosyan L."/>
            <person name="Panosyan H."/>
            <person name="Birkeland N.-K."/>
        </authorList>
    </citation>
    <scope>NUCLEOTIDE SEQUENCE [LARGE SCALE GENOMIC DNA]</scope>
    <source>
        <strain evidence="1 6">K1</strain>
    </source>
</reference>
<gene>
    <name evidence="1" type="ORF">AN926_04745</name>
    <name evidence="5" type="ORF">CSW27_01675</name>
    <name evidence="4" type="ORF">CSW30_12030</name>
    <name evidence="2" type="ORF">CSW38_12110</name>
    <name evidence="3" type="ORF">CSW40_08805</name>
</gene>
<dbReference type="PATRIC" id="fig|37636.3.peg.2712"/>
<dbReference type="AlphaFoldDB" id="A0A0N0ZQ88"/>
<sequence length="89" mass="9719">MLKVIRIAYFALGLAVLVVEDLMDGVPGLQKKEEAMKRVKEVVNAILGFWPAWIPDPILGWAIDQIVALFNRDGTFRKGADAQPQGAGA</sequence>
<evidence type="ECO:0000313" key="3">
    <source>
        <dbReference type="EMBL" id="RTH24034.1"/>
    </source>
</evidence>
<protein>
    <submittedName>
        <fullName evidence="1">Uncharacterized protein</fullName>
    </submittedName>
</protein>
<reference evidence="7 8" key="2">
    <citation type="journal article" date="2019" name="Extremophiles">
        <title>Biogeography of thermophiles and predominance of Thermus scotoductus in domestic water heaters.</title>
        <authorList>
            <person name="Wilpiszeski R.L."/>
            <person name="Zhang Z."/>
            <person name="House C.H."/>
        </authorList>
    </citation>
    <scope>NUCLEOTIDE SEQUENCE [LARGE SCALE GENOMIC DNA]</scope>
    <source>
        <strain evidence="5 8">14_S14</strain>
        <strain evidence="4 9">17_S17</strain>
        <strain evidence="2 10">25_S25</strain>
        <strain evidence="3 7">27_S27</strain>
    </source>
</reference>
<dbReference type="RefSeq" id="WP_054391867.1">
    <property type="nucleotide sequence ID" value="NZ_PELL01000390.1"/>
</dbReference>
<dbReference type="EMBL" id="PELW01000266">
    <property type="protein sequence ID" value="RTH24034.1"/>
    <property type="molecule type" value="Genomic_DNA"/>
</dbReference>
<dbReference type="Proteomes" id="UP000286712">
    <property type="component" value="Unassembled WGS sequence"/>
</dbReference>
<proteinExistence type="predicted"/>
<dbReference type="EMBL" id="PELY01000417">
    <property type="protein sequence ID" value="RTH22864.1"/>
    <property type="molecule type" value="Genomic_DNA"/>
</dbReference>
<evidence type="ECO:0000313" key="2">
    <source>
        <dbReference type="EMBL" id="RTH22864.1"/>
    </source>
</evidence>
<evidence type="ECO:0000313" key="9">
    <source>
        <dbReference type="Proteomes" id="UP000287173"/>
    </source>
</evidence>
<organism evidence="1 6">
    <name type="scientific">Thermus scotoductus</name>
    <dbReference type="NCBI Taxonomy" id="37636"/>
    <lineage>
        <taxon>Bacteria</taxon>
        <taxon>Thermotogati</taxon>
        <taxon>Deinococcota</taxon>
        <taxon>Deinococci</taxon>
        <taxon>Thermales</taxon>
        <taxon>Thermaceae</taxon>
        <taxon>Thermus</taxon>
    </lineage>
</organism>
<dbReference type="Proteomes" id="UP000287155">
    <property type="component" value="Unassembled WGS sequence"/>
</dbReference>
<evidence type="ECO:0000313" key="1">
    <source>
        <dbReference type="EMBL" id="KPD32271.1"/>
    </source>
</evidence>
<evidence type="ECO:0000313" key="6">
    <source>
        <dbReference type="Proteomes" id="UP000053099"/>
    </source>
</evidence>
<comment type="caution">
    <text evidence="1">The sequence shown here is derived from an EMBL/GenBank/DDBJ whole genome shotgun (WGS) entry which is preliminary data.</text>
</comment>
<dbReference type="Proteomes" id="UP000287173">
    <property type="component" value="Unassembled WGS sequence"/>
</dbReference>
<name>A0A0N0ZQ88_THESC</name>
<dbReference type="Proteomes" id="UP000287306">
    <property type="component" value="Unassembled WGS sequence"/>
</dbReference>
<dbReference type="EMBL" id="PEMJ01000033">
    <property type="protein sequence ID" value="RTI17430.1"/>
    <property type="molecule type" value="Genomic_DNA"/>
</dbReference>
<evidence type="ECO:0000313" key="5">
    <source>
        <dbReference type="EMBL" id="RTI17430.1"/>
    </source>
</evidence>
<evidence type="ECO:0000313" key="10">
    <source>
        <dbReference type="Proteomes" id="UP000287306"/>
    </source>
</evidence>
<dbReference type="EMBL" id="PEMG01000440">
    <property type="protein sequence ID" value="RTI05161.1"/>
    <property type="molecule type" value="Genomic_DNA"/>
</dbReference>
<dbReference type="EMBL" id="LJJR01000009">
    <property type="protein sequence ID" value="KPD32271.1"/>
    <property type="molecule type" value="Genomic_DNA"/>
</dbReference>
<evidence type="ECO:0000313" key="8">
    <source>
        <dbReference type="Proteomes" id="UP000287155"/>
    </source>
</evidence>